<dbReference type="AlphaFoldDB" id="A0A7J8BRT4"/>
<dbReference type="EMBL" id="JACASE010000016">
    <property type="protein sequence ID" value="KAF6401454.1"/>
    <property type="molecule type" value="Genomic_DNA"/>
</dbReference>
<gene>
    <name evidence="2" type="ORF">HJG63_009555</name>
</gene>
<organism evidence="2 3">
    <name type="scientific">Rousettus aegyptiacus</name>
    <name type="common">Egyptian fruit bat</name>
    <name type="synonym">Pteropus aegyptiacus</name>
    <dbReference type="NCBI Taxonomy" id="9407"/>
    <lineage>
        <taxon>Eukaryota</taxon>
        <taxon>Metazoa</taxon>
        <taxon>Chordata</taxon>
        <taxon>Craniata</taxon>
        <taxon>Vertebrata</taxon>
        <taxon>Euteleostomi</taxon>
        <taxon>Mammalia</taxon>
        <taxon>Eutheria</taxon>
        <taxon>Laurasiatheria</taxon>
        <taxon>Chiroptera</taxon>
        <taxon>Yinpterochiroptera</taxon>
        <taxon>Pteropodoidea</taxon>
        <taxon>Pteropodidae</taxon>
        <taxon>Rousettinae</taxon>
        <taxon>Rousettus</taxon>
    </lineage>
</organism>
<sequence>MGARVGLLRGSKCLDLRAKGTSTRTDLQAIQHSLALQQASDSQTTFPNAANFPGRPNPARSLRARRPACPGRLAPGGPGGEEGAWRGKGKESCTACPGESTKPSQPPVSTLVCPCQVRPWIKDHEGEIR</sequence>
<feature type="region of interest" description="Disordered" evidence="1">
    <location>
        <begin position="47"/>
        <end position="110"/>
    </location>
</feature>
<dbReference type="Proteomes" id="UP000593571">
    <property type="component" value="Unassembled WGS sequence"/>
</dbReference>
<evidence type="ECO:0000313" key="2">
    <source>
        <dbReference type="EMBL" id="KAF6401454.1"/>
    </source>
</evidence>
<proteinExistence type="predicted"/>
<protein>
    <submittedName>
        <fullName evidence="2">Uncharacterized protein</fullName>
    </submittedName>
</protein>
<accession>A0A7J8BRT4</accession>
<comment type="caution">
    <text evidence="2">The sequence shown here is derived from an EMBL/GenBank/DDBJ whole genome shotgun (WGS) entry which is preliminary data.</text>
</comment>
<evidence type="ECO:0000313" key="3">
    <source>
        <dbReference type="Proteomes" id="UP000593571"/>
    </source>
</evidence>
<reference evidence="2 3" key="1">
    <citation type="journal article" date="2020" name="Nature">
        <title>Six reference-quality genomes reveal evolution of bat adaptations.</title>
        <authorList>
            <person name="Jebb D."/>
            <person name="Huang Z."/>
            <person name="Pippel M."/>
            <person name="Hughes G.M."/>
            <person name="Lavrichenko K."/>
            <person name="Devanna P."/>
            <person name="Winkler S."/>
            <person name="Jermiin L.S."/>
            <person name="Skirmuntt E.C."/>
            <person name="Katzourakis A."/>
            <person name="Burkitt-Gray L."/>
            <person name="Ray D.A."/>
            <person name="Sullivan K.A.M."/>
            <person name="Roscito J.G."/>
            <person name="Kirilenko B.M."/>
            <person name="Davalos L.M."/>
            <person name="Corthals A.P."/>
            <person name="Power M.L."/>
            <person name="Jones G."/>
            <person name="Ransome R.D."/>
            <person name="Dechmann D.K.N."/>
            <person name="Locatelli A.G."/>
            <person name="Puechmaille S.J."/>
            <person name="Fedrigo O."/>
            <person name="Jarvis E.D."/>
            <person name="Hiller M."/>
            <person name="Vernes S.C."/>
            <person name="Myers E.W."/>
            <person name="Teeling E.C."/>
        </authorList>
    </citation>
    <scope>NUCLEOTIDE SEQUENCE [LARGE SCALE GENOMIC DNA]</scope>
    <source>
        <strain evidence="2">MRouAeg1</strain>
        <tissue evidence="2">Muscle</tissue>
    </source>
</reference>
<keyword evidence="3" id="KW-1185">Reference proteome</keyword>
<name>A0A7J8BRT4_ROUAE</name>
<evidence type="ECO:0000256" key="1">
    <source>
        <dbReference type="SAM" id="MobiDB-lite"/>
    </source>
</evidence>